<feature type="active site" evidence="1">
    <location>
        <position position="175"/>
    </location>
</feature>
<reference evidence="2" key="1">
    <citation type="journal article" date="2013" name="Genome Biol. Evol.">
        <title>Punctuated emergences of genetic and phenotypic innovations in eumetazoan, bilaterian, euteleostome, and hominidae ancestors.</title>
        <authorList>
            <person name="Wenger Y."/>
            <person name="Galliot B."/>
        </authorList>
    </citation>
    <scope>NUCLEOTIDE SEQUENCE</scope>
    <source>
        <tissue evidence="2">Whole animals</tissue>
    </source>
</reference>
<dbReference type="EMBL" id="HAAD01002968">
    <property type="protein sequence ID" value="CDG69200.1"/>
    <property type="molecule type" value="mRNA"/>
</dbReference>
<feature type="active site" evidence="1">
    <location>
        <position position="140"/>
    </location>
</feature>
<dbReference type="InterPro" id="IPR028131">
    <property type="entry name" value="VASH1"/>
</dbReference>
<sequence>MIDKKENTFEKFYKLPLDDETWSYLLQKFKDSHPHSEVYLSNLSRSESDSDLNHLSTRVLTDISVYENNDIMLFSTFPKKPLFVNGMVLEDKVKLVQNFLNQLQYNHLGVYFFDVKTKRPVYRLAELAKDIIRNPMPIKCLEAVIVSIFLTSSIESLLRFSIRFKSRFQNKVHRHIVLGLYWCSQSCFGAIGLSRRSNLMDKPFKYKKLSDLIFDYRASYSECYHCLTKVKLSSIITSNMQSSDQINWNYYAVPMLKTNDENIVKSLEMFPMVIIKLPVEDLIFRVTASGSLSLNKMKLNQLTINNYNRQNAYELHKQFIKTVQDYSIKTSQFSVDTTDIFSLTSLPPKHQLIKWSTELSHRNNIASGIHYIECNLGKLIYESVQHLIALHRVQEIKLSVDQELTRFNSTKMIPKSISVLPPQNLIEKFKDVLFRMPASREISEYGMNPNTLAELCCTRWLSSDHMLQICNILNSTQTHSKVIYFNFIGNIEHYVSRITSVPSKLILIINVGGNNEKTFTGTDLNPGSHWT</sequence>
<name>T2MBD5_HYDVU</name>
<evidence type="ECO:0000256" key="1">
    <source>
        <dbReference type="PIRSR" id="PIRSR628131-1"/>
    </source>
</evidence>
<dbReference type="PANTHER" id="PTHR15750:SF2">
    <property type="entry name" value="VASOHIBIN"/>
    <property type="match status" value="1"/>
</dbReference>
<accession>T2MBD5</accession>
<dbReference type="PANTHER" id="PTHR15750">
    <property type="entry name" value="VASOHIBIN-1-LIKE ISOFORM X2"/>
    <property type="match status" value="1"/>
</dbReference>
<dbReference type="GO" id="GO:0005737">
    <property type="term" value="C:cytoplasm"/>
    <property type="evidence" value="ECO:0007669"/>
    <property type="project" value="InterPro"/>
</dbReference>
<dbReference type="Pfam" id="PF14822">
    <property type="entry name" value="Vasohibin"/>
    <property type="match status" value="1"/>
</dbReference>
<dbReference type="AlphaFoldDB" id="T2MBD5"/>
<protein>
    <submittedName>
        <fullName evidence="2">Vasohibin-1</fullName>
    </submittedName>
</protein>
<dbReference type="OrthoDB" id="5982839at2759"/>
<evidence type="ECO:0000313" key="2">
    <source>
        <dbReference type="EMBL" id="CDG69200.1"/>
    </source>
</evidence>
<feature type="active site" evidence="1">
    <location>
        <position position="194"/>
    </location>
</feature>
<gene>
    <name evidence="2" type="primary">VASH1</name>
</gene>
<organism evidence="2">
    <name type="scientific">Hydra vulgaris</name>
    <name type="common">Hydra</name>
    <name type="synonym">Hydra attenuata</name>
    <dbReference type="NCBI Taxonomy" id="6087"/>
    <lineage>
        <taxon>Eukaryota</taxon>
        <taxon>Metazoa</taxon>
        <taxon>Cnidaria</taxon>
        <taxon>Hydrozoa</taxon>
        <taxon>Hydroidolina</taxon>
        <taxon>Anthoathecata</taxon>
        <taxon>Aplanulata</taxon>
        <taxon>Hydridae</taxon>
        <taxon>Hydra</taxon>
    </lineage>
</organism>
<proteinExistence type="evidence at transcript level"/>